<dbReference type="PROSITE" id="PS01275">
    <property type="entry name" value="EFP"/>
    <property type="match status" value="1"/>
</dbReference>
<dbReference type="InterPro" id="IPR015365">
    <property type="entry name" value="Elong-fact-P_C"/>
</dbReference>
<dbReference type="SMART" id="SM00841">
    <property type="entry name" value="Elong-fact-P_C"/>
    <property type="match status" value="1"/>
</dbReference>
<evidence type="ECO:0000256" key="4">
    <source>
        <dbReference type="ARBA" id="ARBA00022490"/>
    </source>
</evidence>
<evidence type="ECO:0000256" key="5">
    <source>
        <dbReference type="ARBA" id="ARBA00022768"/>
    </source>
</evidence>
<comment type="function">
    <text evidence="7 8">Involved in peptide bond synthesis. Stimulates efficient translation and peptide-bond synthesis on native or reconstituted 70S ribosomes in vitro. Probably functions indirectly by altering the affinity of the ribosome for aminoacyl-tRNA, thus increasing their reactivity as acceptors for peptidyl transferase.</text>
</comment>
<evidence type="ECO:0000256" key="10">
    <source>
        <dbReference type="RuleBase" id="RU004389"/>
    </source>
</evidence>
<dbReference type="FunFam" id="2.40.50.140:FF:000004">
    <property type="entry name" value="Elongation factor P"/>
    <property type="match status" value="1"/>
</dbReference>
<evidence type="ECO:0000256" key="8">
    <source>
        <dbReference type="HAMAP-Rule" id="MF_00141"/>
    </source>
</evidence>
<dbReference type="RefSeq" id="WP_067632039.1">
    <property type="nucleotide sequence ID" value="NZ_CP013213.1"/>
</dbReference>
<dbReference type="Gene3D" id="2.40.50.140">
    <property type="entry name" value="Nucleic acid-binding proteins"/>
    <property type="match status" value="2"/>
</dbReference>
<dbReference type="GO" id="GO:0043043">
    <property type="term" value="P:peptide biosynthetic process"/>
    <property type="evidence" value="ECO:0007669"/>
    <property type="project" value="InterPro"/>
</dbReference>
<dbReference type="PIRSF" id="PIRSF005901">
    <property type="entry name" value="EF-P"/>
    <property type="match status" value="1"/>
</dbReference>
<dbReference type="AlphaFoldDB" id="A0A0X8GZN0"/>
<dbReference type="UniPathway" id="UPA00345"/>
<dbReference type="Pfam" id="PF09285">
    <property type="entry name" value="Elong-fact-P_C"/>
    <property type="match status" value="1"/>
</dbReference>
<dbReference type="SUPFAM" id="SSF50104">
    <property type="entry name" value="Translation proteins SH3-like domain"/>
    <property type="match status" value="1"/>
</dbReference>
<evidence type="ECO:0000256" key="1">
    <source>
        <dbReference type="ARBA" id="ARBA00004496"/>
    </source>
</evidence>
<dbReference type="STRING" id="1514105.AOC36_04975"/>
<dbReference type="OrthoDB" id="9801844at2"/>
<keyword evidence="5 8" id="KW-0251">Elongation factor</keyword>
<evidence type="ECO:0000256" key="2">
    <source>
        <dbReference type="ARBA" id="ARBA00004815"/>
    </source>
</evidence>
<dbReference type="KEGG" id="erl:AOC36_04975"/>
<evidence type="ECO:0000256" key="7">
    <source>
        <dbReference type="ARBA" id="ARBA00025469"/>
    </source>
</evidence>
<keyword evidence="4 8" id="KW-0963">Cytoplasm</keyword>
<name>A0A0X8GZN0_9FIRM</name>
<comment type="pathway">
    <text evidence="2 8">Protein biosynthesis; polypeptide chain elongation.</text>
</comment>
<comment type="similarity">
    <text evidence="3 8 10">Belongs to the elongation factor P family.</text>
</comment>
<dbReference type="InterPro" id="IPR001059">
    <property type="entry name" value="Transl_elong_P/YeiP_cen"/>
</dbReference>
<dbReference type="Gene3D" id="2.30.30.30">
    <property type="match status" value="1"/>
</dbReference>
<dbReference type="InterPro" id="IPR008991">
    <property type="entry name" value="Translation_prot_SH3-like_sf"/>
</dbReference>
<dbReference type="GO" id="GO:0005829">
    <property type="term" value="C:cytosol"/>
    <property type="evidence" value="ECO:0007669"/>
    <property type="project" value="UniProtKB-ARBA"/>
</dbReference>
<dbReference type="Pfam" id="PF08207">
    <property type="entry name" value="EFP_N"/>
    <property type="match status" value="1"/>
</dbReference>
<evidence type="ECO:0000259" key="12">
    <source>
        <dbReference type="SMART" id="SM01185"/>
    </source>
</evidence>
<evidence type="ECO:0000313" key="14">
    <source>
        <dbReference type="Proteomes" id="UP000063781"/>
    </source>
</evidence>
<reference evidence="13 14" key="1">
    <citation type="submission" date="2015-10" db="EMBL/GenBank/DDBJ databases">
        <title>Erysipelothrix larvae sp. LV19 isolated from the larval gut of the rhinoceros beetle, Trypoxylus dichotomus.</title>
        <authorList>
            <person name="Lim S."/>
            <person name="Kim B.-C."/>
        </authorList>
    </citation>
    <scope>NUCLEOTIDE SEQUENCE [LARGE SCALE GENOMIC DNA]</scope>
    <source>
        <strain evidence="13 14">LV19</strain>
    </source>
</reference>
<feature type="domain" description="Translation elongation factor P/YeiP central" evidence="12">
    <location>
        <begin position="67"/>
        <end position="121"/>
    </location>
</feature>
<evidence type="ECO:0000313" key="13">
    <source>
        <dbReference type="EMBL" id="AMC93351.1"/>
    </source>
</evidence>
<dbReference type="GO" id="GO:0003746">
    <property type="term" value="F:translation elongation factor activity"/>
    <property type="evidence" value="ECO:0007669"/>
    <property type="project" value="UniProtKB-UniRule"/>
</dbReference>
<dbReference type="InterPro" id="IPR012340">
    <property type="entry name" value="NA-bd_OB-fold"/>
</dbReference>
<proteinExistence type="inferred from homology"/>
<dbReference type="Proteomes" id="UP000063781">
    <property type="component" value="Chromosome"/>
</dbReference>
<accession>A0A0X8GZN0</accession>
<keyword evidence="6 8" id="KW-0648">Protein biosynthesis</keyword>
<dbReference type="HAMAP" id="MF_00141">
    <property type="entry name" value="EF_P"/>
    <property type="match status" value="1"/>
</dbReference>
<dbReference type="InterPro" id="IPR011768">
    <property type="entry name" value="Transl_elongation_fac_P"/>
</dbReference>
<dbReference type="EMBL" id="CP013213">
    <property type="protein sequence ID" value="AMC93351.1"/>
    <property type="molecule type" value="Genomic_DNA"/>
</dbReference>
<evidence type="ECO:0000256" key="9">
    <source>
        <dbReference type="NCBIfam" id="TIGR00038"/>
    </source>
</evidence>
<comment type="subcellular location">
    <subcellularLocation>
        <location evidence="1 8">Cytoplasm</location>
    </subcellularLocation>
</comment>
<evidence type="ECO:0000259" key="11">
    <source>
        <dbReference type="SMART" id="SM00841"/>
    </source>
</evidence>
<sequence>MISSNDLRSGMSIIYDNNLYQVLDISHNKTAMRQMIVKVKVKNMRTSSITELSFTGGDKVEPAHIDKRSMQYLYDAGEGLVFMDAETYEQIEIPKERLEWEMNFMTSNLDVTIVMYENEVLGVQLPEKIALTVTEAEPAVKGDTATNAQKNAVVETGYAVRVPLFIDQDEVILINTNDGKYAGRAN</sequence>
<dbReference type="NCBIfam" id="TIGR00038">
    <property type="entry name" value="efp"/>
    <property type="match status" value="1"/>
</dbReference>
<dbReference type="InterPro" id="IPR014722">
    <property type="entry name" value="Rib_uL2_dom2"/>
</dbReference>
<dbReference type="PANTHER" id="PTHR30053:SF12">
    <property type="entry name" value="ELONGATION FACTOR P (EF-P) FAMILY PROTEIN"/>
    <property type="match status" value="1"/>
</dbReference>
<dbReference type="Pfam" id="PF01132">
    <property type="entry name" value="EFP"/>
    <property type="match status" value="1"/>
</dbReference>
<evidence type="ECO:0000256" key="6">
    <source>
        <dbReference type="ARBA" id="ARBA00022917"/>
    </source>
</evidence>
<dbReference type="NCBIfam" id="NF001810">
    <property type="entry name" value="PRK00529.1"/>
    <property type="match status" value="1"/>
</dbReference>
<dbReference type="CDD" id="cd05794">
    <property type="entry name" value="S1_EF-P_repeat_2"/>
    <property type="match status" value="1"/>
</dbReference>
<dbReference type="InterPro" id="IPR013852">
    <property type="entry name" value="Transl_elong_P/YeiP_CS"/>
</dbReference>
<evidence type="ECO:0000256" key="3">
    <source>
        <dbReference type="ARBA" id="ARBA00009479"/>
    </source>
</evidence>
<gene>
    <name evidence="8" type="primary">efp</name>
    <name evidence="13" type="ORF">AOC36_04975</name>
</gene>
<dbReference type="InterPro" id="IPR020599">
    <property type="entry name" value="Transl_elong_fac_P/YeiP"/>
</dbReference>
<organism evidence="13 14">
    <name type="scientific">Erysipelothrix larvae</name>
    <dbReference type="NCBI Taxonomy" id="1514105"/>
    <lineage>
        <taxon>Bacteria</taxon>
        <taxon>Bacillati</taxon>
        <taxon>Bacillota</taxon>
        <taxon>Erysipelotrichia</taxon>
        <taxon>Erysipelotrichales</taxon>
        <taxon>Erysipelotrichaceae</taxon>
        <taxon>Erysipelothrix</taxon>
    </lineage>
</organism>
<dbReference type="CDD" id="cd04470">
    <property type="entry name" value="S1_EF-P_repeat_1"/>
    <property type="match status" value="1"/>
</dbReference>
<dbReference type="SMART" id="SM01185">
    <property type="entry name" value="EFP"/>
    <property type="match status" value="1"/>
</dbReference>
<protein>
    <recommendedName>
        <fullName evidence="8 9">Elongation factor P</fullName>
        <shortName evidence="8">EF-P</shortName>
    </recommendedName>
</protein>
<dbReference type="InterPro" id="IPR013185">
    <property type="entry name" value="Transl_elong_KOW-like"/>
</dbReference>
<dbReference type="PANTHER" id="PTHR30053">
    <property type="entry name" value="ELONGATION FACTOR P"/>
    <property type="match status" value="1"/>
</dbReference>
<dbReference type="FunFam" id="2.40.50.140:FF:000009">
    <property type="entry name" value="Elongation factor P"/>
    <property type="match status" value="1"/>
</dbReference>
<keyword evidence="14" id="KW-1185">Reference proteome</keyword>
<dbReference type="SUPFAM" id="SSF50249">
    <property type="entry name" value="Nucleic acid-binding proteins"/>
    <property type="match status" value="2"/>
</dbReference>
<feature type="domain" description="Elongation factor P C-terminal" evidence="11">
    <location>
        <begin position="129"/>
        <end position="184"/>
    </location>
</feature>